<dbReference type="Proteomes" id="UP000000305">
    <property type="component" value="Unassembled WGS sequence"/>
</dbReference>
<protein>
    <submittedName>
        <fullName evidence="1">Uncharacterized protein</fullName>
    </submittedName>
</protein>
<accession>E9GFS3</accession>
<dbReference type="AlphaFoldDB" id="E9GFS3"/>
<reference evidence="1 2" key="1">
    <citation type="journal article" date="2011" name="Science">
        <title>The ecoresponsive genome of Daphnia pulex.</title>
        <authorList>
            <person name="Colbourne J.K."/>
            <person name="Pfrender M.E."/>
            <person name="Gilbert D."/>
            <person name="Thomas W.K."/>
            <person name="Tucker A."/>
            <person name="Oakley T.H."/>
            <person name="Tokishita S."/>
            <person name="Aerts A."/>
            <person name="Arnold G.J."/>
            <person name="Basu M.K."/>
            <person name="Bauer D.J."/>
            <person name="Caceres C.E."/>
            <person name="Carmel L."/>
            <person name="Casola C."/>
            <person name="Choi J.H."/>
            <person name="Detter J.C."/>
            <person name="Dong Q."/>
            <person name="Dusheyko S."/>
            <person name="Eads B.D."/>
            <person name="Frohlich T."/>
            <person name="Geiler-Samerotte K.A."/>
            <person name="Gerlach D."/>
            <person name="Hatcher P."/>
            <person name="Jogdeo S."/>
            <person name="Krijgsveld J."/>
            <person name="Kriventseva E.V."/>
            <person name="Kultz D."/>
            <person name="Laforsch C."/>
            <person name="Lindquist E."/>
            <person name="Lopez J."/>
            <person name="Manak J.R."/>
            <person name="Muller J."/>
            <person name="Pangilinan J."/>
            <person name="Patwardhan R.P."/>
            <person name="Pitluck S."/>
            <person name="Pritham E.J."/>
            <person name="Rechtsteiner A."/>
            <person name="Rho M."/>
            <person name="Rogozin I.B."/>
            <person name="Sakarya O."/>
            <person name="Salamov A."/>
            <person name="Schaack S."/>
            <person name="Shapiro H."/>
            <person name="Shiga Y."/>
            <person name="Skalitzky C."/>
            <person name="Smith Z."/>
            <person name="Souvorov A."/>
            <person name="Sung W."/>
            <person name="Tang Z."/>
            <person name="Tsuchiya D."/>
            <person name="Tu H."/>
            <person name="Vos H."/>
            <person name="Wang M."/>
            <person name="Wolf Y.I."/>
            <person name="Yamagata H."/>
            <person name="Yamada T."/>
            <person name="Ye Y."/>
            <person name="Shaw J.R."/>
            <person name="Andrews J."/>
            <person name="Crease T.J."/>
            <person name="Tang H."/>
            <person name="Lucas S.M."/>
            <person name="Robertson H.M."/>
            <person name="Bork P."/>
            <person name="Koonin E.V."/>
            <person name="Zdobnov E.M."/>
            <person name="Grigoriev I.V."/>
            <person name="Lynch M."/>
            <person name="Boore J.L."/>
        </authorList>
    </citation>
    <scope>NUCLEOTIDE SEQUENCE [LARGE SCALE GENOMIC DNA]</scope>
</reference>
<organism evidence="1 2">
    <name type="scientific">Daphnia pulex</name>
    <name type="common">Water flea</name>
    <dbReference type="NCBI Taxonomy" id="6669"/>
    <lineage>
        <taxon>Eukaryota</taxon>
        <taxon>Metazoa</taxon>
        <taxon>Ecdysozoa</taxon>
        <taxon>Arthropoda</taxon>
        <taxon>Crustacea</taxon>
        <taxon>Branchiopoda</taxon>
        <taxon>Diplostraca</taxon>
        <taxon>Cladocera</taxon>
        <taxon>Anomopoda</taxon>
        <taxon>Daphniidae</taxon>
        <taxon>Daphnia</taxon>
    </lineage>
</organism>
<proteinExistence type="predicted"/>
<dbReference type="EMBL" id="GL732542">
    <property type="protein sequence ID" value="EFX81761.1"/>
    <property type="molecule type" value="Genomic_DNA"/>
</dbReference>
<evidence type="ECO:0000313" key="1">
    <source>
        <dbReference type="EMBL" id="EFX81761.1"/>
    </source>
</evidence>
<gene>
    <name evidence="1" type="ORF">DAPPUDRAFT_242060</name>
</gene>
<name>E9GFS3_DAPPU</name>
<dbReference type="KEGG" id="dpx:DAPPUDRAFT_242060"/>
<dbReference type="InParanoid" id="E9GFS3"/>
<sequence>MDLLEPTGDEVLHDAHRLVSTVRSGDNVIFNLLHAVFVINKWKVRLEAKLQEKEMINSKLTKEMSDVTLLYKQTLVYLLRKSLGENLQSFRSLTPVKVVPILNCAGIFEVADPKVVMLVLS</sequence>
<dbReference type="HOGENOM" id="CLU_2040406_0_0_1"/>
<keyword evidence="2" id="KW-1185">Reference proteome</keyword>
<evidence type="ECO:0000313" key="2">
    <source>
        <dbReference type="Proteomes" id="UP000000305"/>
    </source>
</evidence>